<dbReference type="PROSITE" id="PS50076">
    <property type="entry name" value="DNAJ_2"/>
    <property type="match status" value="1"/>
</dbReference>
<organism evidence="4 5">
    <name type="scientific">Scyliorhinus torazame</name>
    <name type="common">Cloudy catshark</name>
    <name type="synonym">Catulus torazame</name>
    <dbReference type="NCBI Taxonomy" id="75743"/>
    <lineage>
        <taxon>Eukaryota</taxon>
        <taxon>Metazoa</taxon>
        <taxon>Chordata</taxon>
        <taxon>Craniata</taxon>
        <taxon>Vertebrata</taxon>
        <taxon>Chondrichthyes</taxon>
        <taxon>Elasmobranchii</taxon>
        <taxon>Galeomorphii</taxon>
        <taxon>Galeoidea</taxon>
        <taxon>Carcharhiniformes</taxon>
        <taxon>Scyliorhinidae</taxon>
        <taxon>Scyliorhinus</taxon>
    </lineage>
</organism>
<evidence type="ECO:0000256" key="1">
    <source>
        <dbReference type="ARBA" id="ARBA00023186"/>
    </source>
</evidence>
<dbReference type="EMBL" id="BFAA01010745">
    <property type="protein sequence ID" value="GCB79866.1"/>
    <property type="molecule type" value="Genomic_DNA"/>
</dbReference>
<dbReference type="PANTHER" id="PTHR45168">
    <property type="entry name" value="DNAJ HOMOLOG SUBFAMILY B MEMBER 2"/>
    <property type="match status" value="1"/>
</dbReference>
<dbReference type="SMART" id="SM00726">
    <property type="entry name" value="UIM"/>
    <property type="match status" value="2"/>
</dbReference>
<protein>
    <recommendedName>
        <fullName evidence="3">J domain-containing protein</fullName>
    </recommendedName>
</protein>
<evidence type="ECO:0000313" key="4">
    <source>
        <dbReference type="EMBL" id="GCB79866.1"/>
    </source>
</evidence>
<evidence type="ECO:0000313" key="5">
    <source>
        <dbReference type="Proteomes" id="UP000288216"/>
    </source>
</evidence>
<gene>
    <name evidence="4" type="ORF">scyTo_0017028</name>
</gene>
<comment type="caution">
    <text evidence="4">The sequence shown here is derived from an EMBL/GenBank/DDBJ whole genome shotgun (WGS) entry which is preliminary data.</text>
</comment>
<feature type="region of interest" description="Disordered" evidence="2">
    <location>
        <begin position="215"/>
        <end position="276"/>
    </location>
</feature>
<dbReference type="STRING" id="75743.A0A401Q3B5"/>
<reference evidence="4 5" key="1">
    <citation type="journal article" date="2018" name="Nat. Ecol. Evol.">
        <title>Shark genomes provide insights into elasmobranch evolution and the origin of vertebrates.</title>
        <authorList>
            <person name="Hara Y"/>
            <person name="Yamaguchi K"/>
            <person name="Onimaru K"/>
            <person name="Kadota M"/>
            <person name="Koyanagi M"/>
            <person name="Keeley SD"/>
            <person name="Tatsumi K"/>
            <person name="Tanaka K"/>
            <person name="Motone F"/>
            <person name="Kageyama Y"/>
            <person name="Nozu R"/>
            <person name="Adachi N"/>
            <person name="Nishimura O"/>
            <person name="Nakagawa R"/>
            <person name="Tanegashima C"/>
            <person name="Kiyatake I"/>
            <person name="Matsumoto R"/>
            <person name="Murakumo K"/>
            <person name="Nishida K"/>
            <person name="Terakita A"/>
            <person name="Kuratani S"/>
            <person name="Sato K"/>
            <person name="Hyodo S Kuraku.S."/>
        </authorList>
    </citation>
    <scope>NUCLEOTIDE SEQUENCE [LARGE SCALE GENOMIC DNA]</scope>
</reference>
<dbReference type="AlphaFoldDB" id="A0A401Q3B5"/>
<dbReference type="Gene3D" id="6.10.140.100">
    <property type="match status" value="1"/>
</dbReference>
<dbReference type="GO" id="GO:0030544">
    <property type="term" value="F:Hsp70 protein binding"/>
    <property type="evidence" value="ECO:0007669"/>
    <property type="project" value="InterPro"/>
</dbReference>
<dbReference type="OrthoDB" id="10250354at2759"/>
<dbReference type="PANTHER" id="PTHR45168:SF3">
    <property type="entry name" value="DNAJ HEAT SHOCK PROTEIN FAMILY (HSP40) MEMBER B2"/>
    <property type="match status" value="1"/>
</dbReference>
<evidence type="ECO:0000256" key="2">
    <source>
        <dbReference type="SAM" id="MobiDB-lite"/>
    </source>
</evidence>
<dbReference type="GO" id="GO:0051082">
    <property type="term" value="F:unfolded protein binding"/>
    <property type="evidence" value="ECO:0007669"/>
    <property type="project" value="InterPro"/>
</dbReference>
<dbReference type="PROSITE" id="PS00636">
    <property type="entry name" value="DNAJ_1"/>
    <property type="match status" value="1"/>
</dbReference>
<proteinExistence type="predicted"/>
<feature type="compositionally biased region" description="Acidic residues" evidence="2">
    <location>
        <begin position="239"/>
        <end position="249"/>
    </location>
</feature>
<dbReference type="PRINTS" id="PR00625">
    <property type="entry name" value="JDOMAIN"/>
</dbReference>
<dbReference type="PROSITE" id="PS50330">
    <property type="entry name" value="UIM"/>
    <property type="match status" value="1"/>
</dbReference>
<evidence type="ECO:0000259" key="3">
    <source>
        <dbReference type="PROSITE" id="PS50076"/>
    </source>
</evidence>
<keyword evidence="1" id="KW-0143">Chaperone</keyword>
<dbReference type="InterPro" id="IPR003903">
    <property type="entry name" value="UIM_dom"/>
</dbReference>
<dbReference type="InterPro" id="IPR036869">
    <property type="entry name" value="J_dom_sf"/>
</dbReference>
<dbReference type="SMART" id="SM00271">
    <property type="entry name" value="DnaJ"/>
    <property type="match status" value="1"/>
</dbReference>
<keyword evidence="5" id="KW-1185">Reference proteome</keyword>
<dbReference type="Gene3D" id="1.10.287.110">
    <property type="entry name" value="DnaJ domain"/>
    <property type="match status" value="1"/>
</dbReference>
<feature type="domain" description="J" evidence="3">
    <location>
        <begin position="1"/>
        <end position="63"/>
    </location>
</feature>
<dbReference type="CDD" id="cd06257">
    <property type="entry name" value="DnaJ"/>
    <property type="match status" value="1"/>
</dbReference>
<dbReference type="InterPro" id="IPR018253">
    <property type="entry name" value="DnaJ_domain_CS"/>
</dbReference>
<dbReference type="InterPro" id="IPR001623">
    <property type="entry name" value="DnaJ_domain"/>
</dbReference>
<name>A0A401Q3B5_SCYTO</name>
<dbReference type="InterPro" id="IPR043183">
    <property type="entry name" value="DNJB2/6-like"/>
</dbReference>
<dbReference type="Pfam" id="PF00226">
    <property type="entry name" value="DnaJ"/>
    <property type="match status" value="1"/>
</dbReference>
<sequence length="276" mass="30807">MFHSSRLPLSPPPPYSYRKLALRWHPDKNPDNKEFAEQKFKEIAEAYEILSDKSKRQVYDKYGKDGLIGAGSRAPRKDTEFPGFVFSFRSPDEVFREFFGGRDPFAELFDDFGPFSEVEGIDRSLRGPGSLFSFSFPTGSADFSSFSANVGGSGVGNFRSVSTSTKLVNGRRITTRKIVDNGEERVEIEEDGQLKSVRVNGKEDQVALALELSRREHQDHQRAMHGQLPGTSRPYSGYGEDDSEDDEDLQLALAYSLSEMEGQGHGADADFQSYSG</sequence>
<accession>A0A401Q3B5</accession>
<dbReference type="SUPFAM" id="SSF46565">
    <property type="entry name" value="Chaperone J-domain"/>
    <property type="match status" value="1"/>
</dbReference>
<dbReference type="Proteomes" id="UP000288216">
    <property type="component" value="Unassembled WGS sequence"/>
</dbReference>
<dbReference type="OMA" id="HHRAGVF"/>